<keyword evidence="1" id="KW-0812">Transmembrane</keyword>
<organism evidence="2 3">
    <name type="scientific">Phenylobacterium kunshanense</name>
    <dbReference type="NCBI Taxonomy" id="1445034"/>
    <lineage>
        <taxon>Bacteria</taxon>
        <taxon>Pseudomonadati</taxon>
        <taxon>Pseudomonadota</taxon>
        <taxon>Alphaproteobacteria</taxon>
        <taxon>Caulobacterales</taxon>
        <taxon>Caulobacteraceae</taxon>
        <taxon>Phenylobacterium</taxon>
    </lineage>
</organism>
<dbReference type="Proteomes" id="UP000249524">
    <property type="component" value="Unassembled WGS sequence"/>
</dbReference>
<keyword evidence="3" id="KW-1185">Reference proteome</keyword>
<comment type="caution">
    <text evidence="2">The sequence shown here is derived from an EMBL/GenBank/DDBJ whole genome shotgun (WGS) entry which is preliminary data.</text>
</comment>
<gene>
    <name evidence="2" type="ORF">DJ019_00350</name>
</gene>
<keyword evidence="1" id="KW-0472">Membrane</keyword>
<dbReference type="AlphaFoldDB" id="A0A328BP85"/>
<protein>
    <submittedName>
        <fullName evidence="2">Uncharacterized protein</fullName>
    </submittedName>
</protein>
<evidence type="ECO:0000313" key="2">
    <source>
        <dbReference type="EMBL" id="RAK68515.1"/>
    </source>
</evidence>
<feature type="transmembrane region" description="Helical" evidence="1">
    <location>
        <begin position="6"/>
        <end position="26"/>
    </location>
</feature>
<name>A0A328BP85_9CAUL</name>
<reference evidence="2 3" key="1">
    <citation type="submission" date="2018-05" db="EMBL/GenBank/DDBJ databases">
        <authorList>
            <person name="Lanie J.A."/>
            <person name="Ng W.-L."/>
            <person name="Kazmierczak K.M."/>
            <person name="Andrzejewski T.M."/>
            <person name="Davidsen T.M."/>
            <person name="Wayne K.J."/>
            <person name="Tettelin H."/>
            <person name="Glass J.I."/>
            <person name="Rusch D."/>
            <person name="Podicherti R."/>
            <person name="Tsui H.-C.T."/>
            <person name="Winkler M.E."/>
        </authorList>
    </citation>
    <scope>NUCLEOTIDE SEQUENCE [LARGE SCALE GENOMIC DNA]</scope>
    <source>
        <strain evidence="2 3">BUT-10</strain>
    </source>
</reference>
<keyword evidence="1" id="KW-1133">Transmembrane helix</keyword>
<dbReference type="RefSeq" id="WP_111274007.1">
    <property type="nucleotide sequence ID" value="NZ_QFYS01000001.1"/>
</dbReference>
<evidence type="ECO:0000313" key="3">
    <source>
        <dbReference type="Proteomes" id="UP000249524"/>
    </source>
</evidence>
<accession>A0A328BP85</accession>
<proteinExistence type="predicted"/>
<sequence>MGDEALIQFALSAAAVAALIALAAWAKIARPVGPLDDARARALLAEEFPGRSVDAVWIASDGAGALARSGGMALVICRFGDGFVARQIPWAQAVSSSFRDGRLSVDLADIAAPRATLSLPSWPPKNLAA</sequence>
<dbReference type="OrthoDB" id="7190291at2"/>
<evidence type="ECO:0000256" key="1">
    <source>
        <dbReference type="SAM" id="Phobius"/>
    </source>
</evidence>
<dbReference type="EMBL" id="QFYS01000001">
    <property type="protein sequence ID" value="RAK68515.1"/>
    <property type="molecule type" value="Genomic_DNA"/>
</dbReference>